<gene>
    <name evidence="3" type="ORF">FRX94_04900</name>
</gene>
<evidence type="ECO:0000256" key="1">
    <source>
        <dbReference type="SAM" id="MobiDB-lite"/>
    </source>
</evidence>
<feature type="domain" description="Helicase XPB/Ssl2 N-terminal" evidence="2">
    <location>
        <begin position="501"/>
        <end position="611"/>
    </location>
</feature>
<keyword evidence="3" id="KW-0238">DNA-binding</keyword>
<protein>
    <submittedName>
        <fullName evidence="3">DNA-binding protein</fullName>
    </submittedName>
</protein>
<dbReference type="PROSITE" id="PS52050">
    <property type="entry name" value="WYL"/>
    <property type="match status" value="1"/>
</dbReference>
<feature type="region of interest" description="Disordered" evidence="1">
    <location>
        <begin position="650"/>
        <end position="676"/>
    </location>
</feature>
<dbReference type="Proteomes" id="UP000320791">
    <property type="component" value="Unassembled WGS sequence"/>
</dbReference>
<name>A0A5C5UKH6_9CORY</name>
<dbReference type="AlphaFoldDB" id="A0A5C5UKH6"/>
<dbReference type="InterPro" id="IPR032830">
    <property type="entry name" value="XPB/Ssl2_N"/>
</dbReference>
<dbReference type="GO" id="GO:0003677">
    <property type="term" value="F:DNA binding"/>
    <property type="evidence" value="ECO:0007669"/>
    <property type="project" value="UniProtKB-KW"/>
</dbReference>
<evidence type="ECO:0000313" key="4">
    <source>
        <dbReference type="Proteomes" id="UP000320791"/>
    </source>
</evidence>
<evidence type="ECO:0000259" key="2">
    <source>
        <dbReference type="Pfam" id="PF13625"/>
    </source>
</evidence>
<accession>A0A5C5UKH6</accession>
<dbReference type="OrthoDB" id="3415124at2"/>
<dbReference type="EMBL" id="VOHM01000007">
    <property type="protein sequence ID" value="TWT26734.1"/>
    <property type="molecule type" value="Genomic_DNA"/>
</dbReference>
<organism evidence="3 4">
    <name type="scientific">Corynebacterium canis</name>
    <dbReference type="NCBI Taxonomy" id="679663"/>
    <lineage>
        <taxon>Bacteria</taxon>
        <taxon>Bacillati</taxon>
        <taxon>Actinomycetota</taxon>
        <taxon>Actinomycetes</taxon>
        <taxon>Mycobacteriales</taxon>
        <taxon>Corynebacteriaceae</taxon>
        <taxon>Corynebacterium</taxon>
    </lineage>
</organism>
<keyword evidence="4" id="KW-1185">Reference proteome</keyword>
<comment type="caution">
    <text evidence="3">The sequence shown here is derived from an EMBL/GenBank/DDBJ whole genome shotgun (WGS) entry which is preliminary data.</text>
</comment>
<dbReference type="Pfam" id="PF13625">
    <property type="entry name" value="Helicase_C_3"/>
    <property type="match status" value="1"/>
</dbReference>
<sequence>MCLFFQMRGRKVTSSRTKLVGIMKKNADGAGRFPTFREWLTAIDDELLGEIITHRPDIVIPDAPGFTTLAGRLRTPTRVLAALKEVDAPALLTLEAAARLGGELTPVSLAEVIKRITSATQDSPSGSPEPETIQEAFRTLRAYALVYGDADSFMVVPEAMSSLPLDWQLLPEPGVPMPTYEEAAEFIANSGTRCQRILDTLLESGGGGVTKDADPDADPNRPVPKLLAAGLLRRQDSHTVRLAQVTKRVLWDLGPLHIPFTATHPERALSKAELAQADEQAAANGLEVVRYFRLLIEYLTENPASCVQRGTLGVRVVQRMAKHLQVDTLTVCRLVCLGEETQMLSRGAPEPPPENNTYNDYLCPTNLATQWLRLDLHEQWADLARNWLTSRWMPWLVKKPIQLLSESTYRYSLHTDKKILLRQYAHRGQLTPDQALSMAAFESPLYAHHIHAANHIIEEAIWLGILSPDHRPTNLAVALIDAPEKLVAAAKQATPQAVDYLIAQGDMTILAPGPLTAQLRQQLELIAEVESAGLASVYRISEASLHRAMDAGMGAGDITELLEKHIVGEVPQALSYLLTDLARQYGSLRGGPVMCYLRSDDEALLEHAVQAIPALRLLAPTVAVSKLPLGSMIETLRRNGFKPLAEDSHGVALDLRPPPRRVPTYVTPEPAEEPQRPDVRKIIQRIRANELKTVTEGESTRSTAEILAVLQAAVRSGTRVTLGFVDKHGIATARVVLPLTVSGGQVDAIEETSGAVHRYQLHRITTVVVDN</sequence>
<evidence type="ECO:0000313" key="3">
    <source>
        <dbReference type="EMBL" id="TWT26734.1"/>
    </source>
</evidence>
<proteinExistence type="predicted"/>
<reference evidence="3 4" key="1">
    <citation type="submission" date="2019-08" db="EMBL/GenBank/DDBJ databases">
        <authorList>
            <person name="Lei W."/>
        </authorList>
    </citation>
    <scope>NUCLEOTIDE SEQUENCE [LARGE SCALE GENOMIC DNA]</scope>
    <source>
        <strain evidence="3 4">CCUG 58627</strain>
    </source>
</reference>